<evidence type="ECO:0000313" key="1">
    <source>
        <dbReference type="EMBL" id="KAH3845179.1"/>
    </source>
</evidence>
<protein>
    <submittedName>
        <fullName evidence="1">Uncharacterized protein</fullName>
    </submittedName>
</protein>
<reference evidence="1" key="1">
    <citation type="journal article" date="2019" name="bioRxiv">
        <title>The Genome of the Zebra Mussel, Dreissena polymorpha: A Resource for Invasive Species Research.</title>
        <authorList>
            <person name="McCartney M.A."/>
            <person name="Auch B."/>
            <person name="Kono T."/>
            <person name="Mallez S."/>
            <person name="Zhang Y."/>
            <person name="Obille A."/>
            <person name="Becker A."/>
            <person name="Abrahante J.E."/>
            <person name="Garbe J."/>
            <person name="Badalamenti J.P."/>
            <person name="Herman A."/>
            <person name="Mangelson H."/>
            <person name="Liachko I."/>
            <person name="Sullivan S."/>
            <person name="Sone E.D."/>
            <person name="Koren S."/>
            <person name="Silverstein K.A.T."/>
            <person name="Beckman K.B."/>
            <person name="Gohl D.M."/>
        </authorList>
    </citation>
    <scope>NUCLEOTIDE SEQUENCE</scope>
    <source>
        <strain evidence="1">Duluth1</strain>
        <tissue evidence="1">Whole animal</tissue>
    </source>
</reference>
<accession>A0A9D4KT79</accession>
<proteinExistence type="predicted"/>
<evidence type="ECO:0000313" key="2">
    <source>
        <dbReference type="Proteomes" id="UP000828390"/>
    </source>
</evidence>
<dbReference type="Proteomes" id="UP000828390">
    <property type="component" value="Unassembled WGS sequence"/>
</dbReference>
<comment type="caution">
    <text evidence="1">The sequence shown here is derived from an EMBL/GenBank/DDBJ whole genome shotgun (WGS) entry which is preliminary data.</text>
</comment>
<organism evidence="1 2">
    <name type="scientific">Dreissena polymorpha</name>
    <name type="common">Zebra mussel</name>
    <name type="synonym">Mytilus polymorpha</name>
    <dbReference type="NCBI Taxonomy" id="45954"/>
    <lineage>
        <taxon>Eukaryota</taxon>
        <taxon>Metazoa</taxon>
        <taxon>Spiralia</taxon>
        <taxon>Lophotrochozoa</taxon>
        <taxon>Mollusca</taxon>
        <taxon>Bivalvia</taxon>
        <taxon>Autobranchia</taxon>
        <taxon>Heteroconchia</taxon>
        <taxon>Euheterodonta</taxon>
        <taxon>Imparidentia</taxon>
        <taxon>Neoheterodontei</taxon>
        <taxon>Myida</taxon>
        <taxon>Dreissenoidea</taxon>
        <taxon>Dreissenidae</taxon>
        <taxon>Dreissena</taxon>
    </lineage>
</organism>
<keyword evidence="2" id="KW-1185">Reference proteome</keyword>
<reference evidence="1" key="2">
    <citation type="submission" date="2020-11" db="EMBL/GenBank/DDBJ databases">
        <authorList>
            <person name="McCartney M.A."/>
            <person name="Auch B."/>
            <person name="Kono T."/>
            <person name="Mallez S."/>
            <person name="Becker A."/>
            <person name="Gohl D.M."/>
            <person name="Silverstein K.A.T."/>
            <person name="Koren S."/>
            <person name="Bechman K.B."/>
            <person name="Herman A."/>
            <person name="Abrahante J.E."/>
            <person name="Garbe J."/>
        </authorList>
    </citation>
    <scope>NUCLEOTIDE SEQUENCE</scope>
    <source>
        <strain evidence="1">Duluth1</strain>
        <tissue evidence="1">Whole animal</tissue>
    </source>
</reference>
<dbReference type="EMBL" id="JAIWYP010000003">
    <property type="protein sequence ID" value="KAH3845179.1"/>
    <property type="molecule type" value="Genomic_DNA"/>
</dbReference>
<sequence>MLASYGIVRICRAMRLNLEPRNLSRSAAGVCTSRPGRESPAEDFLEDFEESLGEMVIVRRWIVVSLHRLRRVGKGNFCGRLCKSSEFRYPSTRTSSPADFADSQNVEGSPSVTITEVSQDGGTEYALRAGETVLVKHGLWRLERPYNRRSVRGAERSYYLIVSTPLAE</sequence>
<dbReference type="AlphaFoldDB" id="A0A9D4KT79"/>
<name>A0A9D4KT79_DREPO</name>
<gene>
    <name evidence="1" type="ORF">DPMN_087454</name>
</gene>